<sequence>MMNVGENRAQNGVRMLPESRKEVKVKNDDADDVGRKCDFEVPAAVGQMLSTAAKTVRKTEFVCSRNRETKIRQKSGRHGPARQISMLNMVVKPILMLCCDISWYLGNQKQGLVISKPLIGLGTCFSSSINNINYLINLRFTLDNQVCYQPNMGLMTIKAMSLTLNVQKDLICKECFQEKNVFKVSEETSQMFEFSTEVEKEITFKRRKGDIEVPAAVGQYLSIAVRRTVLSDQLRENKRRNSNYDNLPPVGETRVGQSSERDSVAAILVVVSIGGPKPTENVVISIAYWSLADWGSAGKVQATGKDLLRTGCHHYCREIPEHEHPDEIESRGSHFQIKLFAVRARPGKFRLLGKIYSVQDAKTVRKTEFVCSRNRETKIRQKSGRHGPARQISMLNMVVKPILMLCCDISWYLGNQKQGLVISKPLIGLGTCFSSSINNINYLINLRFTLDNQVCYQPNMGLMTIKAMSLTLNVQKDLICKEFFQEKNVFKVSEETSQMFEFSTEVEKEITFKRRKGDIEVPAAVGQYLSIAVRRTVYDMMV</sequence>
<keyword evidence="2" id="KW-1185">Reference proteome</keyword>
<accession>A0A5N6MU40</accession>
<dbReference type="Proteomes" id="UP000326396">
    <property type="component" value="Linkage Group LG4"/>
</dbReference>
<reference evidence="1 2" key="1">
    <citation type="submission" date="2019-05" db="EMBL/GenBank/DDBJ databases">
        <title>Mikania micrantha, genome provides insights into the molecular mechanism of rapid growth.</title>
        <authorList>
            <person name="Liu B."/>
        </authorList>
    </citation>
    <scope>NUCLEOTIDE SEQUENCE [LARGE SCALE GENOMIC DNA]</scope>
    <source>
        <strain evidence="1">NLD-2019</strain>
        <tissue evidence="1">Leaf</tissue>
    </source>
</reference>
<protein>
    <submittedName>
        <fullName evidence="1">Uncharacterized protein</fullName>
    </submittedName>
</protein>
<proteinExistence type="predicted"/>
<organism evidence="1 2">
    <name type="scientific">Mikania micrantha</name>
    <name type="common">bitter vine</name>
    <dbReference type="NCBI Taxonomy" id="192012"/>
    <lineage>
        <taxon>Eukaryota</taxon>
        <taxon>Viridiplantae</taxon>
        <taxon>Streptophyta</taxon>
        <taxon>Embryophyta</taxon>
        <taxon>Tracheophyta</taxon>
        <taxon>Spermatophyta</taxon>
        <taxon>Magnoliopsida</taxon>
        <taxon>eudicotyledons</taxon>
        <taxon>Gunneridae</taxon>
        <taxon>Pentapetalae</taxon>
        <taxon>asterids</taxon>
        <taxon>campanulids</taxon>
        <taxon>Asterales</taxon>
        <taxon>Asteraceae</taxon>
        <taxon>Asteroideae</taxon>
        <taxon>Heliantheae alliance</taxon>
        <taxon>Eupatorieae</taxon>
        <taxon>Mikania</taxon>
    </lineage>
</organism>
<comment type="caution">
    <text evidence="1">The sequence shown here is derived from an EMBL/GenBank/DDBJ whole genome shotgun (WGS) entry which is preliminary data.</text>
</comment>
<name>A0A5N6MU40_9ASTR</name>
<gene>
    <name evidence="1" type="ORF">E3N88_26550</name>
</gene>
<evidence type="ECO:0000313" key="1">
    <source>
        <dbReference type="EMBL" id="KAD4177959.1"/>
    </source>
</evidence>
<dbReference type="AlphaFoldDB" id="A0A5N6MU40"/>
<dbReference type="EMBL" id="SZYD01000014">
    <property type="protein sequence ID" value="KAD4177959.1"/>
    <property type="molecule type" value="Genomic_DNA"/>
</dbReference>
<evidence type="ECO:0000313" key="2">
    <source>
        <dbReference type="Proteomes" id="UP000326396"/>
    </source>
</evidence>